<dbReference type="CDD" id="cd00829">
    <property type="entry name" value="SCP-x_thiolase"/>
    <property type="match status" value="1"/>
</dbReference>
<dbReference type="InterPro" id="IPR055140">
    <property type="entry name" value="Thiolase_C_2"/>
</dbReference>
<protein>
    <submittedName>
        <fullName evidence="2">Acetyl-CoA acetyltransferase</fullName>
    </submittedName>
</protein>
<dbReference type="InterPro" id="IPR002155">
    <property type="entry name" value="Thiolase"/>
</dbReference>
<name>A0A1T4T044_9HYPH</name>
<gene>
    <name evidence="2" type="ORF">SAMN02745126_05412</name>
</gene>
<dbReference type="Gene3D" id="3.40.47.10">
    <property type="match status" value="1"/>
</dbReference>
<dbReference type="Proteomes" id="UP000190092">
    <property type="component" value="Unassembled WGS sequence"/>
</dbReference>
<dbReference type="InterPro" id="IPR016039">
    <property type="entry name" value="Thiolase-like"/>
</dbReference>
<evidence type="ECO:0000313" key="3">
    <source>
        <dbReference type="Proteomes" id="UP000190092"/>
    </source>
</evidence>
<reference evidence="3" key="1">
    <citation type="submission" date="2017-02" db="EMBL/GenBank/DDBJ databases">
        <authorList>
            <person name="Varghese N."/>
            <person name="Submissions S."/>
        </authorList>
    </citation>
    <scope>NUCLEOTIDE SEQUENCE [LARGE SCALE GENOMIC DNA]</scope>
    <source>
        <strain evidence="3">ATCC 27094</strain>
    </source>
</reference>
<dbReference type="PANTHER" id="PTHR42870:SF1">
    <property type="entry name" value="NON-SPECIFIC LIPID-TRANSFER PROTEIN-LIKE 2"/>
    <property type="match status" value="1"/>
</dbReference>
<evidence type="ECO:0000313" key="2">
    <source>
        <dbReference type="EMBL" id="SKA33823.1"/>
    </source>
</evidence>
<dbReference type="AlphaFoldDB" id="A0A1T4T044"/>
<dbReference type="EMBL" id="FUWJ01000011">
    <property type="protein sequence ID" value="SKA33823.1"/>
    <property type="molecule type" value="Genomic_DNA"/>
</dbReference>
<keyword evidence="3" id="KW-1185">Reference proteome</keyword>
<keyword evidence="2" id="KW-0808">Transferase</keyword>
<evidence type="ECO:0000259" key="1">
    <source>
        <dbReference type="Pfam" id="PF22691"/>
    </source>
</evidence>
<organism evidence="2 3">
    <name type="scientific">Enhydrobacter aerosaccus</name>
    <dbReference type="NCBI Taxonomy" id="225324"/>
    <lineage>
        <taxon>Bacteria</taxon>
        <taxon>Pseudomonadati</taxon>
        <taxon>Pseudomonadota</taxon>
        <taxon>Alphaproteobacteria</taxon>
        <taxon>Hyphomicrobiales</taxon>
        <taxon>Enhydrobacter</taxon>
    </lineage>
</organism>
<dbReference type="RefSeq" id="WP_085937142.1">
    <property type="nucleotide sequence ID" value="NZ_FUWJ01000011.1"/>
</dbReference>
<proteinExistence type="predicted"/>
<dbReference type="GO" id="GO:0003988">
    <property type="term" value="F:acetyl-CoA C-acyltransferase activity"/>
    <property type="evidence" value="ECO:0007669"/>
    <property type="project" value="UniProtKB-ARBA"/>
</dbReference>
<dbReference type="PANTHER" id="PTHR42870">
    <property type="entry name" value="ACETYL-COA C-ACETYLTRANSFERASE"/>
    <property type="match status" value="1"/>
</dbReference>
<dbReference type="Pfam" id="PF22691">
    <property type="entry name" value="Thiolase_C_1"/>
    <property type="match status" value="1"/>
</dbReference>
<dbReference type="SUPFAM" id="SSF53901">
    <property type="entry name" value="Thiolase-like"/>
    <property type="match status" value="2"/>
</dbReference>
<sequence>MAHGLREKAAISGIGETAYTRGTTKSALALQLEASLAAVADAGLSPRDIDGVIPYFPGGGIAEDFVANFGIPDLALSAFVPMGGATCVAALQTAAMAVATGVCKHVLISVGRTGYSGARVSTRLQQFPQFALAAEFEAPIGIFAPAQLYAPGARRHMELYGTRSRHFAEVAVVTRQHAILNGNVVMNKPLTVEEHQASRMISDPFRLFDCSLESDGGAAVVVSATERARDLKKPAVTIMGVAEGHPESPASIAQRPDLMEFGLAKAAPRAYAMAGVGPGDIDVAEIYDCFTFTVINQLELLGFCKRGEGGPFVMDGRIALGGELPINTHGGLLSQGHVVGLNHVIELTRQLRREAGKAQVADAEVGLVTGYGDMGDGSLAILRRAA</sequence>
<feature type="domain" description="Thiolase C-terminal" evidence="1">
    <location>
        <begin position="250"/>
        <end position="377"/>
    </location>
</feature>
<dbReference type="OrthoDB" id="9790314at2"/>
<accession>A0A1T4T044</accession>
<dbReference type="PIRSF" id="PIRSF000429">
    <property type="entry name" value="Ac-CoA_Ac_transf"/>
    <property type="match status" value="1"/>
</dbReference>
<dbReference type="STRING" id="225324.SAMN02745126_05412"/>